<dbReference type="Proteomes" id="UP000236319">
    <property type="component" value="Unassembled WGS sequence"/>
</dbReference>
<keyword evidence="4" id="KW-1185">Reference proteome</keyword>
<feature type="compositionally biased region" description="Pro residues" evidence="1">
    <location>
        <begin position="415"/>
        <end position="427"/>
    </location>
</feature>
<feature type="compositionally biased region" description="Pro residues" evidence="1">
    <location>
        <begin position="478"/>
        <end position="487"/>
    </location>
</feature>
<evidence type="ECO:0000313" key="4">
    <source>
        <dbReference type="Proteomes" id="UP000236319"/>
    </source>
</evidence>
<dbReference type="VEuPathDB" id="PiroplasmaDB:BOVATA_039650"/>
<keyword evidence="2" id="KW-1133">Transmembrane helix</keyword>
<feature type="transmembrane region" description="Helical" evidence="2">
    <location>
        <begin position="1390"/>
        <end position="1411"/>
    </location>
</feature>
<feature type="compositionally biased region" description="Acidic residues" evidence="1">
    <location>
        <begin position="502"/>
        <end position="529"/>
    </location>
</feature>
<protein>
    <submittedName>
        <fullName evidence="3">Ribosome-binding protein 1</fullName>
    </submittedName>
</protein>
<dbReference type="EMBL" id="BDSA01000005">
    <property type="protein sequence ID" value="GBE62472.1"/>
    <property type="molecule type" value="Genomic_DNA"/>
</dbReference>
<gene>
    <name evidence="3" type="ORF">BOVATA_039650</name>
</gene>
<proteinExistence type="predicted"/>
<evidence type="ECO:0000313" key="3">
    <source>
        <dbReference type="EMBL" id="GBE62472.1"/>
    </source>
</evidence>
<name>A0A2H6KHK3_9APIC</name>
<dbReference type="RefSeq" id="XP_028868715.1">
    <property type="nucleotide sequence ID" value="XM_029012882.1"/>
</dbReference>
<keyword evidence="2" id="KW-0472">Membrane</keyword>
<feature type="region of interest" description="Disordered" evidence="1">
    <location>
        <begin position="405"/>
        <end position="548"/>
    </location>
</feature>
<accession>A0A2H6KHK3</accession>
<feature type="compositionally biased region" description="Basic residues" evidence="1">
    <location>
        <begin position="457"/>
        <end position="477"/>
    </location>
</feature>
<evidence type="ECO:0000256" key="2">
    <source>
        <dbReference type="SAM" id="Phobius"/>
    </source>
</evidence>
<evidence type="ECO:0000256" key="1">
    <source>
        <dbReference type="SAM" id="MobiDB-lite"/>
    </source>
</evidence>
<comment type="caution">
    <text evidence="3">The sequence shown here is derived from an EMBL/GenBank/DDBJ whole genome shotgun (WGS) entry which is preliminary data.</text>
</comment>
<organism evidence="3 4">
    <name type="scientific">Babesia ovata</name>
    <dbReference type="NCBI Taxonomy" id="189622"/>
    <lineage>
        <taxon>Eukaryota</taxon>
        <taxon>Sar</taxon>
        <taxon>Alveolata</taxon>
        <taxon>Apicomplexa</taxon>
        <taxon>Aconoidasida</taxon>
        <taxon>Piroplasmida</taxon>
        <taxon>Babesiidae</taxon>
        <taxon>Babesia</taxon>
    </lineage>
</organism>
<sequence length="1476" mass="165492">MEKTVGIKFTSLRDCFTFLNWLKNKKEMHEPVANKLHDLLEPYYKNIDRHKINSDLSKFLSNVNKIYGKLVYVKVDDTASFLHEEKLKSASNIVYALLECLPKFLAAMYYLWYCVNPTFEALGGGGWKLDWPGWEKEWYYGSSGGELQEYLRSNDSKRYSGLIPGGFNAREVKYWNNISFNYEYRQGFNMANDLKNIFEKHDGQFLRDVFATSVLPQNSGADTPNTANAVGLVGVFCDIVMKEDSDTGALKAALDEDIKRHGKCINWQDLKSHCQRLKEAQINQLFNDRDFNHTGQSQIVDQINKKEFAKETARWLRGNLDKVRANLQRISTTYGVIHKTNTSDIATYFTQNVFPYGFIFGFKHHETRSKNARTLLQKLRYVIDTLKEKHKGILARLVEILNGGKCPTPQVSSPNPRPRPAPAPPPRSSDGGNGVAEKGGDARGRRPGAKGSQGSRRYIRVKGVKKVRKVGKRRKVPTKPPHVPGPMGPSASPYEQVVSAEENIDSQDTEDHDDEEDSDSSDSDDEEDQLGLGDSGMENLGNYSQPQDVVDKAKQLLRKIKDARKQKKDDADAELRRKQVLDEHLRQWQEYQDTFPYLEGNSAIPPEPVYVWLDGDIYDDGSELLRRQEDFAIQQDTDIKLYDMYEQLRNVSFTGTTADDARGNQRASDPQVLAHIGVPTGRSLQSSDTTVQMPLNINFTGQAAAESKGASDTLLPQIFTAIGYPLDAKKEKNFVRYNPPPACTAPSKLSSGYRQSIAVRQNKHPVFAQAPLAPVTAQFDDPSMAKFLNVSGTTLMSSSKSDAIVPEFESIMLSMTPMPDFNVTPIPDSNLNTMIPKLYLDPLPPINLEVADAYKQRKILDPLEIDIHVPNRTVTDPSYDINLAYGLSPLPDVQPLESISPSIPTILLNLKPPEVALRSPRTDNTMINTVTLEDKCDAPWITQTHTHDPTEIPETELFPSEAPRTAKEMLVWMAGLRNAKQQETLKQCINNAFNRENDDASDLRLSVNGAEMRPENVLHTIKLVAMFAASVLSAVAPKWRVAISSVPLASKDSDQSKDPDCCALLCQLRDYVYTCCHQLAFLKSQCNRKESEGGWQDCQYGFNIKGPSPLQAFLTDASESKFKTHPFDPGDICLMSRVNMGFSKEDLPTKSQNGEYIFTILTPTCGGDDPLLTLSSYLNCLTHRTPRTTGELVSFFHNLGNTLHDASSQLSPLGSALSKPHGHCPGWDRLGDADLNAIKDVRGSAFPNSIHDQDHPMTLSTLLGCGINNFKCPQLTKPITYRAYALYSSSFVHTYLSWTVYLTDRLWESLLKLQDDLNKLQCSMFKPLHQCDKALPLLYSHGITPPDGALQSSLTCSEVIAKLREVVNGETIARLMTSMDTLLYSIRAPFLYTIVTLWLTATLYIAHSLLYRLDVLRIRSHLLTTKASHLIDVKALLSTSRKMLSLDSDVDYFDDDPVDQHVSQELLHSHDTLVPC</sequence>
<dbReference type="GeneID" id="39876242"/>
<keyword evidence="2" id="KW-0812">Transmembrane</keyword>
<reference evidence="3 4" key="1">
    <citation type="journal article" date="2017" name="BMC Genomics">
        <title>Whole-genome assembly of Babesia ovata and comparative genomics between closely related pathogens.</title>
        <authorList>
            <person name="Yamagishi J."/>
            <person name="Asada M."/>
            <person name="Hakimi H."/>
            <person name="Tanaka T.Q."/>
            <person name="Sugimoto C."/>
            <person name="Kawazu S."/>
        </authorList>
    </citation>
    <scope>NUCLEOTIDE SEQUENCE [LARGE SCALE GENOMIC DNA]</scope>
    <source>
        <strain evidence="3 4">Miyake</strain>
    </source>
</reference>